<keyword evidence="6" id="KW-1185">Reference proteome</keyword>
<dbReference type="Proteomes" id="UP000217726">
    <property type="component" value="Unassembled WGS sequence"/>
</dbReference>
<reference evidence="5 7" key="3">
    <citation type="submission" date="2019-03" db="EMBL/GenBank/DDBJ databases">
        <title>Subsurface microbial communities from deep shales in Ohio and West Virginia, USA.</title>
        <authorList>
            <person name="Wrighton K."/>
        </authorList>
    </citation>
    <scope>NUCLEOTIDE SEQUENCE [LARGE SCALE GENOMIC DNA]</scope>
    <source>
        <strain evidence="5 7">WG1_MB</strain>
    </source>
</reference>
<protein>
    <recommendedName>
        <fullName evidence="8">BREX system P-loop protein BrxC</fullName>
    </recommendedName>
</protein>
<dbReference type="OrthoDB" id="174177at2157"/>
<organism evidence="4 6">
    <name type="scientific">Methanohalophilus euhalobius</name>
    <dbReference type="NCBI Taxonomy" id="51203"/>
    <lineage>
        <taxon>Archaea</taxon>
        <taxon>Methanobacteriati</taxon>
        <taxon>Methanobacteriota</taxon>
        <taxon>Stenosarchaea group</taxon>
        <taxon>Methanomicrobia</taxon>
        <taxon>Methanosarcinales</taxon>
        <taxon>Methanosarcinaceae</taxon>
        <taxon>Methanohalophilus</taxon>
    </lineage>
</organism>
<accession>A0A285FZE4</accession>
<feature type="domain" description="Probable ATP-binding protein BrxC winged helix-turn-helix" evidence="1">
    <location>
        <begin position="744"/>
        <end position="868"/>
    </location>
</feature>
<evidence type="ECO:0008006" key="8">
    <source>
        <dbReference type="Google" id="ProtNLM"/>
    </source>
</evidence>
<dbReference type="InterPro" id="IPR058038">
    <property type="entry name" value="BREX_BrxC_wHTH"/>
</dbReference>
<dbReference type="InterPro" id="IPR027417">
    <property type="entry name" value="P-loop_NTPase"/>
</dbReference>
<feature type="domain" description="Probable ATP-binding protein BrxC alpha-helical" evidence="2">
    <location>
        <begin position="878"/>
        <end position="1000"/>
    </location>
</feature>
<name>A0A285FZE4_9EURY</name>
<dbReference type="InterPro" id="IPR058037">
    <property type="entry name" value="BREX_BrxC_helical"/>
</dbReference>
<evidence type="ECO:0000259" key="2">
    <source>
        <dbReference type="Pfam" id="PF25792"/>
    </source>
</evidence>
<evidence type="ECO:0000259" key="3">
    <source>
        <dbReference type="Pfam" id="PF25796"/>
    </source>
</evidence>
<dbReference type="InterPro" id="IPR058036">
    <property type="entry name" value="BREX_BrxC_4th"/>
</dbReference>
<dbReference type="EMBL" id="SMMS01000001">
    <property type="protein sequence ID" value="TCL12534.1"/>
    <property type="molecule type" value="Genomic_DNA"/>
</dbReference>
<evidence type="ECO:0000313" key="6">
    <source>
        <dbReference type="Proteomes" id="UP000217726"/>
    </source>
</evidence>
<dbReference type="Proteomes" id="UP000295404">
    <property type="component" value="Unassembled WGS sequence"/>
</dbReference>
<gene>
    <name evidence="5" type="ORF">C7960_1797</name>
    <name evidence="4" type="ORF">SAMN06295989_10632</name>
</gene>
<reference evidence="4" key="2">
    <citation type="submission" date="2017-09" db="EMBL/GenBank/DDBJ databases">
        <authorList>
            <person name="Ehlers B."/>
            <person name="Leendertz F.H."/>
        </authorList>
    </citation>
    <scope>NUCLEOTIDE SEQUENCE [LARGE SCALE GENOMIC DNA]</scope>
    <source>
        <strain evidence="4">WG-1MB</strain>
    </source>
</reference>
<dbReference type="Pfam" id="PF25796">
    <property type="entry name" value="BREX_BrxC_4th"/>
    <property type="match status" value="1"/>
</dbReference>
<evidence type="ECO:0000259" key="1">
    <source>
        <dbReference type="Pfam" id="PF25791"/>
    </source>
</evidence>
<proteinExistence type="predicted"/>
<dbReference type="RefSeq" id="WP_096712430.1">
    <property type="nucleotide sequence ID" value="NZ_OBDR01000006.1"/>
</dbReference>
<reference evidence="6" key="1">
    <citation type="submission" date="2017-09" db="EMBL/GenBank/DDBJ databases">
        <authorList>
            <person name="Varghese N."/>
            <person name="Submissions S."/>
        </authorList>
    </citation>
    <scope>NUCLEOTIDE SEQUENCE [LARGE SCALE GENOMIC DNA]</scope>
    <source>
        <strain evidence="6">WG-1MB</strain>
    </source>
</reference>
<feature type="domain" description="Probable ATP-binding protein BrxC 4th six-stranded beta-sheet" evidence="3">
    <location>
        <begin position="565"/>
        <end position="737"/>
    </location>
</feature>
<dbReference type="AlphaFoldDB" id="A0A285FZE4"/>
<evidence type="ECO:0000313" key="5">
    <source>
        <dbReference type="EMBL" id="TCL12534.1"/>
    </source>
</evidence>
<evidence type="ECO:0000313" key="7">
    <source>
        <dbReference type="Proteomes" id="UP000295404"/>
    </source>
</evidence>
<dbReference type="NCBIfam" id="NF033441">
    <property type="entry name" value="BREX_BrxC"/>
    <property type="match status" value="1"/>
</dbReference>
<sequence>MTNDIMIQDLFEKDIKRDIKGVIKVDQYDENIVDTELDEYVITRETSKHLDVFFQRYYDAMLTPTDKIGVWVSGFFGSGKSHFIKMLSYLLENRNVKGKNALDFFQEKVEDPSIYSNIENSVNFGSKDVILFNIDSKANTIHADPEPIVNILMRAFNEKRGFYGDVFWIADLEEDLTEKELYEQFKLEFKKIVGDSWEERRDSYAFEQDAIIDALVACNYQSRESLNTLFLNDGETYHLDVEKFAKKVEKYCESQGKDHQVIFLIDEIGQYIGENSKMMLNLQTIAEELGTKLAGKAWLVVTAQADIDTITEDRVKGYDFSKIQGRFDTRLSLSSANVDEVIKKRILAKKQEYNATLAAFFAEKKYELKNLLAFSKDCAEMKFYRGEEDFINVYPYVPYQFFVLQKVFERIRNSGFTGKHLAKGERSMLNAFKEATEKYAEENMGKLIPFYSFYDTVESFLDPIIKSTITQAQDNSELEEFDNQILKLLFLIRNVKEVVPNLDNLVVLSVSSVDEDKLELKRKVDESLKRLEQQTLISKSGDSYHFLTNEEQEINKEIKNTEVENYRVLDTIYTYIFGDSSEICPTRYKDYKFNKAVDEKYKSAGNADLTVKFLTPLSDELYHKSDQQSLSGDVLSNVDSKETLLFVFPPDSKVVDMVRNHLKIEKYLRQNSSNSNISEINDILRSKEVEKEKLIDEAKRAVFESAKNARVFIHGKEVNSIEKKNPKERIKDGLDELSQNVYSKASYVTYDYDSDKDVLRVLRADDLEKFGVGKSDTNRNALEELRDYIKVRHQRNDVLVLKDIKEKFSSKPYGWKDMTIAGLVATLFANEEIKLSYQKTALILKSENADEIARYLTKREDADRIVVKIWEKSNQQTIKAVRDVLNDVFDRTAIPEKENDLFEYTKQVFSEKRDAAEKYAGRYQEVEAYPGREEIRAYSDFLKEINQINDPSDFLQEVADRKDELIEVHEEAKHSIGFFESQMVDIFREMYNRADKYERNLQFLDADMKQNVRTVQEILEMDKPYSRIKELPQLGGKIDDALQKSLDNLKEEGYEKLDLRRTEVAREIDSYGNLGNGFKDRVLQRFDHLKGKIAECEDCVYAKTLNDSIDDLYKDVTDEVSRQLQIIRERDDVEGGEEKPHVKPVRVVDASEFRSQKKIETEEDLEEYLDSIRQKLKGLLEENKITVV</sequence>
<dbReference type="EMBL" id="OBDR01000006">
    <property type="protein sequence ID" value="SNY16700.1"/>
    <property type="molecule type" value="Genomic_DNA"/>
</dbReference>
<dbReference type="Pfam" id="PF25792">
    <property type="entry name" value="BREX_BrxC_helical"/>
    <property type="match status" value="1"/>
</dbReference>
<dbReference type="SUPFAM" id="SSF52540">
    <property type="entry name" value="P-loop containing nucleoside triphosphate hydrolases"/>
    <property type="match status" value="1"/>
</dbReference>
<dbReference type="Pfam" id="PF25791">
    <property type="entry name" value="WHD_BREX_BrxC"/>
    <property type="match status" value="1"/>
</dbReference>
<dbReference type="InterPro" id="IPR047679">
    <property type="entry name" value="BREX_BrxC"/>
</dbReference>
<evidence type="ECO:0000313" key="4">
    <source>
        <dbReference type="EMBL" id="SNY16700.1"/>
    </source>
</evidence>